<proteinExistence type="predicted"/>
<evidence type="ECO:0000313" key="1">
    <source>
        <dbReference type="EMBL" id="GAG22349.1"/>
    </source>
</evidence>
<comment type="caution">
    <text evidence="1">The sequence shown here is derived from an EMBL/GenBank/DDBJ whole genome shotgun (WGS) entry which is preliminary data.</text>
</comment>
<accession>X0VVA0</accession>
<gene>
    <name evidence="1" type="ORF">S01H1_51334</name>
</gene>
<feature type="non-terminal residue" evidence="1">
    <location>
        <position position="44"/>
    </location>
</feature>
<reference evidence="1" key="1">
    <citation type="journal article" date="2014" name="Front. Microbiol.">
        <title>High frequency of phylogenetically diverse reductive dehalogenase-homologous genes in deep subseafloor sedimentary metagenomes.</title>
        <authorList>
            <person name="Kawai M."/>
            <person name="Futagami T."/>
            <person name="Toyoda A."/>
            <person name="Takaki Y."/>
            <person name="Nishi S."/>
            <person name="Hori S."/>
            <person name="Arai W."/>
            <person name="Tsubouchi T."/>
            <person name="Morono Y."/>
            <person name="Uchiyama I."/>
            <person name="Ito T."/>
            <person name="Fujiyama A."/>
            <person name="Inagaki F."/>
            <person name="Takami H."/>
        </authorList>
    </citation>
    <scope>NUCLEOTIDE SEQUENCE</scope>
    <source>
        <strain evidence="1">Expedition CK06-06</strain>
    </source>
</reference>
<sequence>METKAESKALQEFTEAAETIVNPAMRSWMEQGGQVMGYFCSYVP</sequence>
<organism evidence="1">
    <name type="scientific">marine sediment metagenome</name>
    <dbReference type="NCBI Taxonomy" id="412755"/>
    <lineage>
        <taxon>unclassified sequences</taxon>
        <taxon>metagenomes</taxon>
        <taxon>ecological metagenomes</taxon>
    </lineage>
</organism>
<dbReference type="AlphaFoldDB" id="X0VVA0"/>
<protein>
    <submittedName>
        <fullName evidence="1">Uncharacterized protein</fullName>
    </submittedName>
</protein>
<dbReference type="EMBL" id="BARS01033127">
    <property type="protein sequence ID" value="GAG22349.1"/>
    <property type="molecule type" value="Genomic_DNA"/>
</dbReference>
<name>X0VVA0_9ZZZZ</name>